<accession>A0A179V577</accession>
<dbReference type="EMBL" id="LQYE01000032">
    <property type="protein sequence ID" value="OAT66874.1"/>
    <property type="molecule type" value="Genomic_DNA"/>
</dbReference>
<protein>
    <recommendedName>
        <fullName evidence="3">TniQ protein</fullName>
    </recommendedName>
</protein>
<dbReference type="RefSeq" id="WP_030097777.1">
    <property type="nucleotide sequence ID" value="NZ_LQYE01000032.1"/>
</dbReference>
<gene>
    <name evidence="1" type="ORF">AWB85_19020</name>
</gene>
<evidence type="ECO:0000313" key="2">
    <source>
        <dbReference type="Proteomes" id="UP000186919"/>
    </source>
</evidence>
<name>A0A179V577_9MYCO</name>
<proteinExistence type="predicted"/>
<organism evidence="1 2">
    <name type="scientific">Mycobacteroides immunogenum</name>
    <dbReference type="NCBI Taxonomy" id="83262"/>
    <lineage>
        <taxon>Bacteria</taxon>
        <taxon>Bacillati</taxon>
        <taxon>Actinomycetota</taxon>
        <taxon>Actinomycetes</taxon>
        <taxon>Mycobacteriales</taxon>
        <taxon>Mycobacteriaceae</taxon>
        <taxon>Mycobacteroides</taxon>
    </lineage>
</organism>
<sequence length="281" mass="32361">MWPVSSETVYSYLTRLASCNHLPVHALRQYLSGEPKGLKLRPEWLAIASGYPVDLLTDRLRGLSGRHDLAEQHHRARLACRFCMARRGIYEPVHCWLPEYHTVCYRHRCWIGAPARTWSDQRNLEHTPAILAAARQHARMVHRHKDSAAFAMRDARRILTCWWREGRPVTPILALRSLTVADYLPAYRDHVTLACALADYQPHITDGYLQDGPPIRELCHRIEAHFGDRRGSAGAIEQWIYDQHLTMRPQTGLITGRRGPTHQRRPSLVRLQPVPSEEFGP</sequence>
<evidence type="ECO:0008006" key="3">
    <source>
        <dbReference type="Google" id="ProtNLM"/>
    </source>
</evidence>
<evidence type="ECO:0000313" key="1">
    <source>
        <dbReference type="EMBL" id="OAT66874.1"/>
    </source>
</evidence>
<comment type="caution">
    <text evidence="1">The sequence shown here is derived from an EMBL/GenBank/DDBJ whole genome shotgun (WGS) entry which is preliminary data.</text>
</comment>
<dbReference type="Proteomes" id="UP000186919">
    <property type="component" value="Unassembled WGS sequence"/>
</dbReference>
<dbReference type="AlphaFoldDB" id="A0A179V577"/>
<reference evidence="1 2" key="1">
    <citation type="submission" date="2016-01" db="EMBL/GenBank/DDBJ databases">
        <title>Mycobacterium immunogenum strain CD11_6 genome sequencing and assembly.</title>
        <authorList>
            <person name="Kaur G."/>
            <person name="Nair G.R."/>
            <person name="Mayilraj S."/>
        </authorList>
    </citation>
    <scope>NUCLEOTIDE SEQUENCE [LARGE SCALE GENOMIC DNA]</scope>
    <source>
        <strain evidence="1 2">CD11-6</strain>
    </source>
</reference>